<comment type="caution">
    <text evidence="5">The sequence shown here is derived from an EMBL/GenBank/DDBJ whole genome shotgun (WGS) entry which is preliminary data.</text>
</comment>
<feature type="domain" description="CENP-V/GFA" evidence="4">
    <location>
        <begin position="175"/>
        <end position="294"/>
    </location>
</feature>
<dbReference type="GO" id="GO:0046872">
    <property type="term" value="F:metal ion binding"/>
    <property type="evidence" value="ECO:0007669"/>
    <property type="project" value="UniProtKB-KW"/>
</dbReference>
<keyword evidence="3" id="KW-0862">Zinc</keyword>
<accession>A0AAD9HL44</accession>
<comment type="similarity">
    <text evidence="1">Belongs to the Gfa family.</text>
</comment>
<evidence type="ECO:0000256" key="3">
    <source>
        <dbReference type="ARBA" id="ARBA00022833"/>
    </source>
</evidence>
<reference evidence="5" key="1">
    <citation type="submission" date="2021-06" db="EMBL/GenBank/DDBJ databases">
        <title>Comparative genomics, transcriptomics and evolutionary studies reveal genomic signatures of adaptation to plant cell wall in hemibiotrophic fungi.</title>
        <authorList>
            <consortium name="DOE Joint Genome Institute"/>
            <person name="Baroncelli R."/>
            <person name="Diaz J.F."/>
            <person name="Benocci T."/>
            <person name="Peng M."/>
            <person name="Battaglia E."/>
            <person name="Haridas S."/>
            <person name="Andreopoulos W."/>
            <person name="Labutti K."/>
            <person name="Pangilinan J."/>
            <person name="Floch G.L."/>
            <person name="Makela M.R."/>
            <person name="Henrissat B."/>
            <person name="Grigoriev I.V."/>
            <person name="Crouch J.A."/>
            <person name="De Vries R.P."/>
            <person name="Sukno S.A."/>
            <person name="Thon M.R."/>
        </authorList>
    </citation>
    <scope>NUCLEOTIDE SEQUENCE</scope>
    <source>
        <strain evidence="5">MAFF235873</strain>
    </source>
</reference>
<evidence type="ECO:0000259" key="4">
    <source>
        <dbReference type="PROSITE" id="PS51891"/>
    </source>
</evidence>
<dbReference type="PANTHER" id="PTHR28620:SF1">
    <property type="entry name" value="CENP-V_GFA DOMAIN-CONTAINING PROTEIN"/>
    <property type="match status" value="1"/>
</dbReference>
<evidence type="ECO:0000256" key="1">
    <source>
        <dbReference type="ARBA" id="ARBA00005495"/>
    </source>
</evidence>
<dbReference type="Pfam" id="PF04828">
    <property type="entry name" value="GFA"/>
    <property type="match status" value="2"/>
</dbReference>
<keyword evidence="2" id="KW-0479">Metal-binding</keyword>
<evidence type="ECO:0000313" key="6">
    <source>
        <dbReference type="Proteomes" id="UP001232148"/>
    </source>
</evidence>
<evidence type="ECO:0000313" key="5">
    <source>
        <dbReference type="EMBL" id="KAK2030022.1"/>
    </source>
</evidence>
<dbReference type="PANTHER" id="PTHR28620">
    <property type="entry name" value="CENTROMERE PROTEIN V"/>
    <property type="match status" value="1"/>
</dbReference>
<evidence type="ECO:0000256" key="2">
    <source>
        <dbReference type="ARBA" id="ARBA00022723"/>
    </source>
</evidence>
<name>A0AAD9HL44_9PEZI</name>
<protein>
    <submittedName>
        <fullName evidence="5">Glutathione-dependent formaldehyde-activating enzyme</fullName>
    </submittedName>
</protein>
<dbReference type="InterPro" id="IPR006913">
    <property type="entry name" value="CENP-V/GFA"/>
</dbReference>
<dbReference type="InterPro" id="IPR052355">
    <property type="entry name" value="CENP-V-like"/>
</dbReference>
<gene>
    <name evidence="5" type="ORF">LX32DRAFT_672506</name>
</gene>
<dbReference type="GO" id="GO:0016846">
    <property type="term" value="F:carbon-sulfur lyase activity"/>
    <property type="evidence" value="ECO:0007669"/>
    <property type="project" value="InterPro"/>
</dbReference>
<dbReference type="EMBL" id="MU842856">
    <property type="protein sequence ID" value="KAK2030022.1"/>
    <property type="molecule type" value="Genomic_DNA"/>
</dbReference>
<proteinExistence type="inferred from homology"/>
<dbReference type="Proteomes" id="UP001232148">
    <property type="component" value="Unassembled WGS sequence"/>
</dbReference>
<organism evidence="5 6">
    <name type="scientific">Colletotrichum zoysiae</name>
    <dbReference type="NCBI Taxonomy" id="1216348"/>
    <lineage>
        <taxon>Eukaryota</taxon>
        <taxon>Fungi</taxon>
        <taxon>Dikarya</taxon>
        <taxon>Ascomycota</taxon>
        <taxon>Pezizomycotina</taxon>
        <taxon>Sordariomycetes</taxon>
        <taxon>Hypocreomycetidae</taxon>
        <taxon>Glomerellales</taxon>
        <taxon>Glomerellaceae</taxon>
        <taxon>Colletotrichum</taxon>
        <taxon>Colletotrichum graminicola species complex</taxon>
    </lineage>
</organism>
<dbReference type="SUPFAM" id="SSF51316">
    <property type="entry name" value="Mss4-like"/>
    <property type="match status" value="2"/>
</dbReference>
<dbReference type="InterPro" id="IPR011057">
    <property type="entry name" value="Mss4-like_sf"/>
</dbReference>
<feature type="domain" description="CENP-V/GFA" evidence="4">
    <location>
        <begin position="8"/>
        <end position="134"/>
    </location>
</feature>
<keyword evidence="6" id="KW-1185">Reference proteome</keyword>
<sequence length="312" mass="34536">MAESLLTYKGNCHCGINRYEVQLPELPSLVVCNCTLCMKKGHIWIYEADSSLKTTRGCTADTLTTYKSSYPEGLEHEIYVLKDVDFWFCSTCGTGLFGTHASGAQAKKKGINFRVLVSDTKEIFIKGREVIAFDASGNTKPYPGFLSIVENDSSPPSAELPESVPSVPGENLKHYTGGCDCGAVRIAVTTKPLFDVEIKEDNCSICSRNGFIGVYPHQSEVTLDGKDQTRDYKFGRGFNGSPFCRTCGVHCFGNLYGPPKEVIARLPEAKQEFVRKQLETQPLNIRVLDGVEWDRINIKWSNDGTAGYELPE</sequence>
<dbReference type="PROSITE" id="PS51891">
    <property type="entry name" value="CENP_V_GFA"/>
    <property type="match status" value="2"/>
</dbReference>
<dbReference type="Gene3D" id="2.170.150.70">
    <property type="match status" value="2"/>
</dbReference>
<dbReference type="AlphaFoldDB" id="A0AAD9HL44"/>